<dbReference type="CDD" id="cd00090">
    <property type="entry name" value="HTH_ARSR"/>
    <property type="match status" value="1"/>
</dbReference>
<keyword evidence="1" id="KW-0175">Coiled coil</keyword>
<organism evidence="2 3">
    <name type="scientific">Nocardiopsis eucommiae</name>
    <dbReference type="NCBI Taxonomy" id="2831970"/>
    <lineage>
        <taxon>Bacteria</taxon>
        <taxon>Bacillati</taxon>
        <taxon>Actinomycetota</taxon>
        <taxon>Actinomycetes</taxon>
        <taxon>Streptosporangiales</taxon>
        <taxon>Nocardiopsidaceae</taxon>
        <taxon>Nocardiopsis</taxon>
    </lineage>
</organism>
<dbReference type="AlphaFoldDB" id="A0A975QK79"/>
<sequence>MPEPTPDPASPASRAGTEERLAALEARVAELERADRSYTATTETNYAERFFVLEALKERTADEGAVVFAGVVPVEGASEPVQWQYGSSVEAIENLDWSALAGNLDALGHPVRLSILHAVHSGVTTVAGLKEREEFGTSGQIYHHVNLLVAAGWLATRRRGHYAIPPERLVPLMVVLTASRG</sequence>
<evidence type="ECO:0000256" key="1">
    <source>
        <dbReference type="SAM" id="Coils"/>
    </source>
</evidence>
<dbReference type="EMBL" id="CP074402">
    <property type="protein sequence ID" value="QVJ02421.1"/>
    <property type="molecule type" value="Genomic_DNA"/>
</dbReference>
<name>A0A975QK79_9ACTN</name>
<dbReference type="Proteomes" id="UP000682416">
    <property type="component" value="Chromosome"/>
</dbReference>
<dbReference type="InterPro" id="IPR011991">
    <property type="entry name" value="ArsR-like_HTH"/>
</dbReference>
<evidence type="ECO:0000313" key="3">
    <source>
        <dbReference type="Proteomes" id="UP000682416"/>
    </source>
</evidence>
<evidence type="ECO:0000313" key="2">
    <source>
        <dbReference type="EMBL" id="QVJ02421.1"/>
    </source>
</evidence>
<feature type="coiled-coil region" evidence="1">
    <location>
        <begin position="14"/>
        <end position="41"/>
    </location>
</feature>
<dbReference type="RefSeq" id="WP_378734690.1">
    <property type="nucleotide sequence ID" value="NZ_CBDRIY010000001.1"/>
</dbReference>
<proteinExistence type="predicted"/>
<reference evidence="2" key="1">
    <citation type="submission" date="2021-05" db="EMBL/GenBank/DDBJ databases">
        <authorList>
            <person name="Kaiqin L."/>
            <person name="Jian G."/>
        </authorList>
    </citation>
    <scope>NUCLEOTIDE SEQUENCE</scope>
    <source>
        <strain evidence="2">HDS5</strain>
    </source>
</reference>
<protein>
    <submittedName>
        <fullName evidence="2">Winged helix-turn-helix transcriptional regulator</fullName>
    </submittedName>
</protein>
<dbReference type="KEGG" id="nec:KGD82_07785"/>
<dbReference type="InterPro" id="IPR036388">
    <property type="entry name" value="WH-like_DNA-bd_sf"/>
</dbReference>
<accession>A0A975QK79</accession>
<keyword evidence="3" id="KW-1185">Reference proteome</keyword>
<dbReference type="Gene3D" id="1.10.10.10">
    <property type="entry name" value="Winged helix-like DNA-binding domain superfamily/Winged helix DNA-binding domain"/>
    <property type="match status" value="1"/>
</dbReference>
<dbReference type="InterPro" id="IPR036390">
    <property type="entry name" value="WH_DNA-bd_sf"/>
</dbReference>
<gene>
    <name evidence="2" type="ORF">KGD82_07785</name>
</gene>
<dbReference type="SUPFAM" id="SSF46785">
    <property type="entry name" value="Winged helix' DNA-binding domain"/>
    <property type="match status" value="1"/>
</dbReference>